<dbReference type="CDD" id="cd18138">
    <property type="entry name" value="HLD_clamp_pol_III_delta"/>
    <property type="match status" value="1"/>
</dbReference>
<dbReference type="InterPro" id="IPR032780">
    <property type="entry name" value="DNA_pol3_delt_C"/>
</dbReference>
<dbReference type="EC" id="2.7.7.7" evidence="1 9"/>
<evidence type="ECO:0000256" key="9">
    <source>
        <dbReference type="NCBIfam" id="TIGR01128"/>
    </source>
</evidence>
<dbReference type="RefSeq" id="WP_044056987.1">
    <property type="nucleotide sequence ID" value="NZ_CBCSKJ010000003.1"/>
</dbReference>
<organism evidence="12 13">
    <name type="scientific">Alteromonas australica</name>
    <dbReference type="NCBI Taxonomy" id="589873"/>
    <lineage>
        <taxon>Bacteria</taxon>
        <taxon>Pseudomonadati</taxon>
        <taxon>Pseudomonadota</taxon>
        <taxon>Gammaproteobacteria</taxon>
        <taxon>Alteromonadales</taxon>
        <taxon>Alteromonadaceae</taxon>
        <taxon>Alteromonas/Salinimonas group</taxon>
        <taxon>Alteromonas</taxon>
    </lineage>
</organism>
<evidence type="ECO:0000256" key="6">
    <source>
        <dbReference type="ARBA" id="ARBA00022932"/>
    </source>
</evidence>
<dbReference type="Pfam" id="PF14840">
    <property type="entry name" value="DNA_pol3_delt_C"/>
    <property type="match status" value="1"/>
</dbReference>
<dbReference type="SUPFAM" id="SSF52540">
    <property type="entry name" value="P-loop containing nucleoside triphosphate hydrolases"/>
    <property type="match status" value="1"/>
</dbReference>
<evidence type="ECO:0000259" key="10">
    <source>
        <dbReference type="Pfam" id="PF06144"/>
    </source>
</evidence>
<keyword evidence="13" id="KW-1185">Reference proteome</keyword>
<keyword evidence="5" id="KW-0235">DNA replication</keyword>
<dbReference type="eggNOG" id="COG1466">
    <property type="taxonomic scope" value="Bacteria"/>
</dbReference>
<dbReference type="InterPro" id="IPR005790">
    <property type="entry name" value="DNA_polIII_delta"/>
</dbReference>
<protein>
    <recommendedName>
        <fullName evidence="2 9">DNA polymerase III subunit delta</fullName>
        <ecNumber evidence="1 9">2.7.7.7</ecNumber>
    </recommendedName>
</protein>
<dbReference type="NCBIfam" id="TIGR01128">
    <property type="entry name" value="holA"/>
    <property type="match status" value="1"/>
</dbReference>
<dbReference type="GO" id="GO:0006261">
    <property type="term" value="P:DNA-templated DNA replication"/>
    <property type="evidence" value="ECO:0007669"/>
    <property type="project" value="TreeGrafter"/>
</dbReference>
<accession>A0A075NZ80</accession>
<evidence type="ECO:0000256" key="8">
    <source>
        <dbReference type="ARBA" id="ARBA00049244"/>
    </source>
</evidence>
<dbReference type="Gene3D" id="1.10.8.60">
    <property type="match status" value="1"/>
</dbReference>
<feature type="domain" description="DNA polymerase III subunit delta C-terminal" evidence="11">
    <location>
        <begin position="214"/>
        <end position="330"/>
    </location>
</feature>
<evidence type="ECO:0000313" key="13">
    <source>
        <dbReference type="Proteomes" id="UP000056090"/>
    </source>
</evidence>
<dbReference type="InterPro" id="IPR008921">
    <property type="entry name" value="DNA_pol3_clamp-load_cplx_C"/>
</dbReference>
<name>A0A075NZ80_9ALTE</name>
<evidence type="ECO:0000256" key="2">
    <source>
        <dbReference type="ARBA" id="ARBA00017703"/>
    </source>
</evidence>
<dbReference type="Gene3D" id="3.40.50.300">
    <property type="entry name" value="P-loop containing nucleotide triphosphate hydrolases"/>
    <property type="match status" value="1"/>
</dbReference>
<dbReference type="EMBL" id="CP008849">
    <property type="protein sequence ID" value="AIF98833.1"/>
    <property type="molecule type" value="Genomic_DNA"/>
</dbReference>
<evidence type="ECO:0000256" key="1">
    <source>
        <dbReference type="ARBA" id="ARBA00012417"/>
    </source>
</evidence>
<dbReference type="PANTHER" id="PTHR34388:SF1">
    <property type="entry name" value="DNA POLYMERASE III SUBUNIT DELTA"/>
    <property type="match status" value="1"/>
</dbReference>
<reference evidence="12 13" key="1">
    <citation type="submission" date="2014-06" db="EMBL/GenBank/DDBJ databases">
        <title>Genomes of Alteromonas australica, a world apart.</title>
        <authorList>
            <person name="Gonzaga A."/>
            <person name="Lopez-Perez M."/>
            <person name="Rodriguez-Valera F."/>
        </authorList>
    </citation>
    <scope>NUCLEOTIDE SEQUENCE [LARGE SCALE GENOMIC DNA]</scope>
    <source>
        <strain evidence="12 13">H 17</strain>
    </source>
</reference>
<dbReference type="AlphaFoldDB" id="A0A075NZ80"/>
<dbReference type="GeneID" id="78255080"/>
<dbReference type="GO" id="GO:0003677">
    <property type="term" value="F:DNA binding"/>
    <property type="evidence" value="ECO:0007669"/>
    <property type="project" value="InterPro"/>
</dbReference>
<feature type="domain" description="DNA polymerase III delta N-terminal" evidence="10">
    <location>
        <begin position="20"/>
        <end position="134"/>
    </location>
</feature>
<evidence type="ECO:0000256" key="5">
    <source>
        <dbReference type="ARBA" id="ARBA00022705"/>
    </source>
</evidence>
<dbReference type="GO" id="GO:0003887">
    <property type="term" value="F:DNA-directed DNA polymerase activity"/>
    <property type="evidence" value="ECO:0007669"/>
    <property type="project" value="UniProtKB-UniRule"/>
</dbReference>
<dbReference type="Gene3D" id="1.20.272.10">
    <property type="match status" value="1"/>
</dbReference>
<keyword evidence="3" id="KW-0808">Transferase</keyword>
<comment type="similarity">
    <text evidence="7">Belongs to the DNA polymerase HolA subunit family.</text>
</comment>
<evidence type="ECO:0000259" key="11">
    <source>
        <dbReference type="Pfam" id="PF14840"/>
    </source>
</evidence>
<dbReference type="SUPFAM" id="SSF48019">
    <property type="entry name" value="post-AAA+ oligomerization domain-like"/>
    <property type="match status" value="1"/>
</dbReference>
<evidence type="ECO:0000256" key="3">
    <source>
        <dbReference type="ARBA" id="ARBA00022679"/>
    </source>
</evidence>
<comment type="catalytic activity">
    <reaction evidence="8">
        <text>DNA(n) + a 2'-deoxyribonucleoside 5'-triphosphate = DNA(n+1) + diphosphate</text>
        <dbReference type="Rhea" id="RHEA:22508"/>
        <dbReference type="Rhea" id="RHEA-COMP:17339"/>
        <dbReference type="Rhea" id="RHEA-COMP:17340"/>
        <dbReference type="ChEBI" id="CHEBI:33019"/>
        <dbReference type="ChEBI" id="CHEBI:61560"/>
        <dbReference type="ChEBI" id="CHEBI:173112"/>
        <dbReference type="EC" id="2.7.7.7"/>
    </reaction>
</comment>
<evidence type="ECO:0000313" key="12">
    <source>
        <dbReference type="EMBL" id="AIF98833.1"/>
    </source>
</evidence>
<dbReference type="Pfam" id="PF06144">
    <property type="entry name" value="DNA_pol3_delta"/>
    <property type="match status" value="1"/>
</dbReference>
<dbReference type="KEGG" id="aal:EP13_09160"/>
<dbReference type="GO" id="GO:0009360">
    <property type="term" value="C:DNA polymerase III complex"/>
    <property type="evidence" value="ECO:0007669"/>
    <property type="project" value="UniProtKB-UniRule"/>
</dbReference>
<gene>
    <name evidence="12" type="ORF">EP13_09160</name>
</gene>
<evidence type="ECO:0000256" key="4">
    <source>
        <dbReference type="ARBA" id="ARBA00022695"/>
    </source>
</evidence>
<dbReference type="InterPro" id="IPR010372">
    <property type="entry name" value="DNA_pol3_delta_N"/>
</dbReference>
<dbReference type="Proteomes" id="UP000056090">
    <property type="component" value="Chromosome"/>
</dbReference>
<dbReference type="PANTHER" id="PTHR34388">
    <property type="entry name" value="DNA POLYMERASE III SUBUNIT DELTA"/>
    <property type="match status" value="1"/>
</dbReference>
<proteinExistence type="inferred from homology"/>
<keyword evidence="4" id="KW-0548">Nucleotidyltransferase</keyword>
<evidence type="ECO:0000256" key="7">
    <source>
        <dbReference type="ARBA" id="ARBA00034754"/>
    </source>
</evidence>
<sequence>MQVYPNQFGQEISRGLKSCYLVFGDEPQQKFDVIEQIRQTAKQQGFIERTVLVADTGFSWNHVLEATQSMSLFSSQQFIELELPTGKPGTEGSKMLQEIAKALHQDVLLLVHGPKIGKDVQRGKWFKVLDEVGVSVMCYPLEGRQLHSWIAQHLQSHQLSVSGNGTKIIADFCEGNLLAAKQEIDKLALLYPQQSITDEQIEYAMVDQSRYNVFQLVDVMLSGDSHRCVKMLYRLESEGLEPNIIIWALVREWETLWKLHCAQLDGTPIQWQKFGIWRNRQGFYQSALQRLSASQLNAIQQALSDADLAFKQNVISKPYVKLCHLCMMFMGINIFHLPLVDA</sequence>
<dbReference type="InterPro" id="IPR027417">
    <property type="entry name" value="P-loop_NTPase"/>
</dbReference>
<keyword evidence="6" id="KW-0239">DNA-directed DNA polymerase</keyword>